<protein>
    <submittedName>
        <fullName evidence="1">Uncharacterized protein</fullName>
    </submittedName>
</protein>
<keyword evidence="2" id="KW-1185">Reference proteome</keyword>
<proteinExistence type="predicted"/>
<dbReference type="AlphaFoldDB" id="A0A4C1UFN3"/>
<comment type="caution">
    <text evidence="1">The sequence shown here is derived from an EMBL/GenBank/DDBJ whole genome shotgun (WGS) entry which is preliminary data.</text>
</comment>
<accession>A0A4C1UFN3</accession>
<gene>
    <name evidence="1" type="ORF">EVAR_79571_1</name>
</gene>
<organism evidence="1 2">
    <name type="scientific">Eumeta variegata</name>
    <name type="common">Bagworm moth</name>
    <name type="synonym">Eumeta japonica</name>
    <dbReference type="NCBI Taxonomy" id="151549"/>
    <lineage>
        <taxon>Eukaryota</taxon>
        <taxon>Metazoa</taxon>
        <taxon>Ecdysozoa</taxon>
        <taxon>Arthropoda</taxon>
        <taxon>Hexapoda</taxon>
        <taxon>Insecta</taxon>
        <taxon>Pterygota</taxon>
        <taxon>Neoptera</taxon>
        <taxon>Endopterygota</taxon>
        <taxon>Lepidoptera</taxon>
        <taxon>Glossata</taxon>
        <taxon>Ditrysia</taxon>
        <taxon>Tineoidea</taxon>
        <taxon>Psychidae</taxon>
        <taxon>Oiketicinae</taxon>
        <taxon>Eumeta</taxon>
    </lineage>
</organism>
<dbReference type="EMBL" id="BGZK01000165">
    <property type="protein sequence ID" value="GBP24724.1"/>
    <property type="molecule type" value="Genomic_DNA"/>
</dbReference>
<evidence type="ECO:0000313" key="1">
    <source>
        <dbReference type="EMBL" id="GBP24724.1"/>
    </source>
</evidence>
<evidence type="ECO:0000313" key="2">
    <source>
        <dbReference type="Proteomes" id="UP000299102"/>
    </source>
</evidence>
<sequence length="75" mass="8349">MHLENAEKIRNAIESLGRRCASLKLPRLPAGPHKSSGAPLYRAMPMYGRVAWTNFRLHLQILESSGNLPSQIKPA</sequence>
<dbReference type="Proteomes" id="UP000299102">
    <property type="component" value="Unassembled WGS sequence"/>
</dbReference>
<name>A0A4C1UFN3_EUMVA</name>
<reference evidence="1 2" key="1">
    <citation type="journal article" date="2019" name="Commun. Biol.">
        <title>The bagworm genome reveals a unique fibroin gene that provides high tensile strength.</title>
        <authorList>
            <person name="Kono N."/>
            <person name="Nakamura H."/>
            <person name="Ohtoshi R."/>
            <person name="Tomita M."/>
            <person name="Numata K."/>
            <person name="Arakawa K."/>
        </authorList>
    </citation>
    <scope>NUCLEOTIDE SEQUENCE [LARGE SCALE GENOMIC DNA]</scope>
</reference>